<evidence type="ECO:0000259" key="2">
    <source>
        <dbReference type="Pfam" id="PF03703"/>
    </source>
</evidence>
<keyword evidence="1" id="KW-0472">Membrane</keyword>
<sequence>MTAPRPPANRVDPRALRCWTVRAALGVLTVAVAELVALVLAELDRPMGTALLVITLVAGAGYVVVVPRWRYRVHRWEVDERAVYTQAGWLWLAWRVAPISRIQTIDTERSPLQRLFRLATVTVTTASSAGAVRIEGLDADVAAALARRLTEVTQHEPGDAT</sequence>
<keyword evidence="1" id="KW-0812">Transmembrane</keyword>
<dbReference type="PANTHER" id="PTHR34473">
    <property type="entry name" value="UPF0699 TRANSMEMBRANE PROTEIN YDBS"/>
    <property type="match status" value="1"/>
</dbReference>
<dbReference type="EMBL" id="BAABJP010000018">
    <property type="protein sequence ID" value="GAA5159091.1"/>
    <property type="molecule type" value="Genomic_DNA"/>
</dbReference>
<keyword evidence="4" id="KW-1185">Reference proteome</keyword>
<dbReference type="Pfam" id="PF03703">
    <property type="entry name" value="bPH_2"/>
    <property type="match status" value="1"/>
</dbReference>
<evidence type="ECO:0000313" key="4">
    <source>
        <dbReference type="Proteomes" id="UP001428817"/>
    </source>
</evidence>
<reference evidence="4" key="1">
    <citation type="journal article" date="2019" name="Int. J. Syst. Evol. Microbiol.">
        <title>The Global Catalogue of Microorganisms (GCM) 10K type strain sequencing project: providing services to taxonomists for standard genome sequencing and annotation.</title>
        <authorList>
            <consortium name="The Broad Institute Genomics Platform"/>
            <consortium name="The Broad Institute Genome Sequencing Center for Infectious Disease"/>
            <person name="Wu L."/>
            <person name="Ma J."/>
        </authorList>
    </citation>
    <scope>NUCLEOTIDE SEQUENCE [LARGE SCALE GENOMIC DNA]</scope>
    <source>
        <strain evidence="4">JCM 18303</strain>
    </source>
</reference>
<evidence type="ECO:0000313" key="3">
    <source>
        <dbReference type="EMBL" id="GAA5159091.1"/>
    </source>
</evidence>
<proteinExistence type="predicted"/>
<accession>A0ABP9QAJ1</accession>
<organism evidence="3 4">
    <name type="scientific">Pseudonocardia eucalypti</name>
    <dbReference type="NCBI Taxonomy" id="648755"/>
    <lineage>
        <taxon>Bacteria</taxon>
        <taxon>Bacillati</taxon>
        <taxon>Actinomycetota</taxon>
        <taxon>Actinomycetes</taxon>
        <taxon>Pseudonocardiales</taxon>
        <taxon>Pseudonocardiaceae</taxon>
        <taxon>Pseudonocardia</taxon>
    </lineage>
</organism>
<evidence type="ECO:0000256" key="1">
    <source>
        <dbReference type="SAM" id="Phobius"/>
    </source>
</evidence>
<gene>
    <name evidence="3" type="ORF">GCM10023321_39610</name>
</gene>
<name>A0ABP9QAJ1_9PSEU</name>
<dbReference type="PANTHER" id="PTHR34473:SF3">
    <property type="entry name" value="TRANSMEMBRANE PROTEIN-RELATED"/>
    <property type="match status" value="1"/>
</dbReference>
<dbReference type="Proteomes" id="UP001428817">
    <property type="component" value="Unassembled WGS sequence"/>
</dbReference>
<comment type="caution">
    <text evidence="3">The sequence shown here is derived from an EMBL/GenBank/DDBJ whole genome shotgun (WGS) entry which is preliminary data.</text>
</comment>
<dbReference type="RefSeq" id="WP_185060194.1">
    <property type="nucleotide sequence ID" value="NZ_BAABJP010000018.1"/>
</dbReference>
<feature type="transmembrane region" description="Helical" evidence="1">
    <location>
        <begin position="47"/>
        <end position="66"/>
    </location>
</feature>
<protein>
    <submittedName>
        <fullName evidence="3">PH domain-containing protein</fullName>
    </submittedName>
</protein>
<feature type="transmembrane region" description="Helical" evidence="1">
    <location>
        <begin position="21"/>
        <end position="41"/>
    </location>
</feature>
<dbReference type="InterPro" id="IPR005182">
    <property type="entry name" value="YdbS-like_PH"/>
</dbReference>
<keyword evidence="1" id="KW-1133">Transmembrane helix</keyword>
<feature type="domain" description="YdbS-like PH" evidence="2">
    <location>
        <begin position="71"/>
        <end position="148"/>
    </location>
</feature>